<evidence type="ECO:0000256" key="10">
    <source>
        <dbReference type="SAM" id="SignalP"/>
    </source>
</evidence>
<evidence type="ECO:0000256" key="5">
    <source>
        <dbReference type="ARBA" id="ARBA00023136"/>
    </source>
</evidence>
<dbReference type="PANTHER" id="PTHR19433:SF133">
    <property type="entry name" value="IMMUNE-TYPE RECEPTOR 5 PRECURSOR-RELATED"/>
    <property type="match status" value="1"/>
</dbReference>
<dbReference type="GO" id="GO:0002376">
    <property type="term" value="P:immune system process"/>
    <property type="evidence" value="ECO:0007669"/>
    <property type="project" value="UniProtKB-KW"/>
</dbReference>
<keyword evidence="9" id="KW-0812">Transmembrane</keyword>
<name>A0A3B4C5D2_PYGNA</name>
<proteinExistence type="predicted"/>
<feature type="domain" description="Ig-like" evidence="11">
    <location>
        <begin position="22"/>
        <end position="122"/>
    </location>
</feature>
<feature type="chain" id="PRO_5044589681" description="Ig-like domain-containing protein" evidence="10">
    <location>
        <begin position="16"/>
        <end position="338"/>
    </location>
</feature>
<dbReference type="Pfam" id="PF07686">
    <property type="entry name" value="V-set"/>
    <property type="match status" value="2"/>
</dbReference>
<dbReference type="InterPro" id="IPR013783">
    <property type="entry name" value="Ig-like_fold"/>
</dbReference>
<keyword evidence="7" id="KW-0325">Glycoprotein</keyword>
<dbReference type="SUPFAM" id="SSF48726">
    <property type="entry name" value="Immunoglobulin"/>
    <property type="match status" value="2"/>
</dbReference>
<keyword evidence="6" id="KW-1015">Disulfide bond</keyword>
<dbReference type="InterPro" id="IPR013106">
    <property type="entry name" value="Ig_V-set"/>
</dbReference>
<dbReference type="InterPro" id="IPR003599">
    <property type="entry name" value="Ig_sub"/>
</dbReference>
<dbReference type="InterPro" id="IPR052051">
    <property type="entry name" value="TCR_complex_component"/>
</dbReference>
<dbReference type="InterPro" id="IPR036179">
    <property type="entry name" value="Ig-like_dom_sf"/>
</dbReference>
<evidence type="ECO:0000259" key="11">
    <source>
        <dbReference type="PROSITE" id="PS50835"/>
    </source>
</evidence>
<keyword evidence="9" id="KW-1133">Transmembrane helix</keyword>
<feature type="transmembrane region" description="Helical" evidence="9">
    <location>
        <begin position="255"/>
        <end position="274"/>
    </location>
</feature>
<dbReference type="STRING" id="42514.ENSPNAP00000016956"/>
<dbReference type="Proteomes" id="UP001501920">
    <property type="component" value="Chromosome 2"/>
</dbReference>
<keyword evidence="3 10" id="KW-0732">Signal</keyword>
<evidence type="ECO:0000313" key="13">
    <source>
        <dbReference type="Proteomes" id="UP001501920"/>
    </source>
</evidence>
<dbReference type="AlphaFoldDB" id="A0A3B4C5D2"/>
<dbReference type="InterPro" id="IPR007110">
    <property type="entry name" value="Ig-like_dom"/>
</dbReference>
<evidence type="ECO:0000256" key="2">
    <source>
        <dbReference type="ARBA" id="ARBA00022475"/>
    </source>
</evidence>
<dbReference type="GO" id="GO:0009617">
    <property type="term" value="P:response to bacterium"/>
    <property type="evidence" value="ECO:0007669"/>
    <property type="project" value="TreeGrafter"/>
</dbReference>
<sequence length="338" mass="37084">MIQLYALVFVSTALGGTSNDAPCVNGLKYIHRGKNINLNCFFSPVDPAATAWFKQTPGEKSLLIASAFDTLQVKYYNDFDKSGRFNAFREKNSFNLSISNAEPSDSATYYCVFTYYADATVLDCTVLVLKGSSSSLSAVLQPPVSDPVELGGDTTLQCSILTDASAGDHSVYWFRHGSGESHPGIIYTHGNRSDECKKSSETDSPTQSCVYKLPKRNLSLSDAGTYYCAVLMCGEIIFGDGTKLDFIQKSVLDPAILALTASNIISIIVVLFLYRKLHQSHHEDAAEGHAVQANQGECDEALNYAALSFTNKPPSSRRTRRQQKPKDTEVYSQIKFPQ</sequence>
<feature type="domain" description="Ig-like" evidence="11">
    <location>
        <begin position="142"/>
        <end position="230"/>
    </location>
</feature>
<keyword evidence="4" id="KW-0391">Immunity</keyword>
<dbReference type="Ensembl" id="ENSPNAT00000038367.2">
    <property type="protein sequence ID" value="ENSPNAP00000034111.1"/>
    <property type="gene ID" value="ENSPNAG00000034934.1"/>
</dbReference>
<evidence type="ECO:0000256" key="7">
    <source>
        <dbReference type="ARBA" id="ARBA00023180"/>
    </source>
</evidence>
<keyword evidence="2" id="KW-1003">Cell membrane</keyword>
<dbReference type="CDD" id="cd00099">
    <property type="entry name" value="IgV"/>
    <property type="match status" value="1"/>
</dbReference>
<dbReference type="PROSITE" id="PS50835">
    <property type="entry name" value="IG_LIKE"/>
    <property type="match status" value="2"/>
</dbReference>
<evidence type="ECO:0000256" key="6">
    <source>
        <dbReference type="ARBA" id="ARBA00023157"/>
    </source>
</evidence>
<keyword evidence="5 9" id="KW-0472">Membrane</keyword>
<protein>
    <recommendedName>
        <fullName evidence="11">Ig-like domain-containing protein</fullName>
    </recommendedName>
</protein>
<comment type="subcellular location">
    <subcellularLocation>
        <location evidence="1">Cell membrane</location>
    </subcellularLocation>
</comment>
<dbReference type="RefSeq" id="XP_017537884.1">
    <property type="nucleotide sequence ID" value="XM_017682395.1"/>
</dbReference>
<dbReference type="GeneID" id="108411035"/>
<dbReference type="GeneTree" id="ENSGT01030000234530"/>
<evidence type="ECO:0000256" key="9">
    <source>
        <dbReference type="SAM" id="Phobius"/>
    </source>
</evidence>
<dbReference type="Gene3D" id="2.60.40.10">
    <property type="entry name" value="Immunoglobulins"/>
    <property type="match status" value="2"/>
</dbReference>
<feature type="signal peptide" evidence="10">
    <location>
        <begin position="1"/>
        <end position="15"/>
    </location>
</feature>
<dbReference type="STRING" id="42514.ENSPNAP00000006086"/>
<evidence type="ECO:0000313" key="12">
    <source>
        <dbReference type="Ensembl" id="ENSPNAP00000006086.2"/>
    </source>
</evidence>
<organism evidence="12 13">
    <name type="scientific">Pygocentrus nattereri</name>
    <name type="common">Red-bellied piranha</name>
    <dbReference type="NCBI Taxonomy" id="42514"/>
    <lineage>
        <taxon>Eukaryota</taxon>
        <taxon>Metazoa</taxon>
        <taxon>Chordata</taxon>
        <taxon>Craniata</taxon>
        <taxon>Vertebrata</taxon>
        <taxon>Euteleostomi</taxon>
        <taxon>Actinopterygii</taxon>
        <taxon>Neopterygii</taxon>
        <taxon>Teleostei</taxon>
        <taxon>Ostariophysi</taxon>
        <taxon>Characiformes</taxon>
        <taxon>Characoidei</taxon>
        <taxon>Pygocentrus</taxon>
    </lineage>
</organism>
<dbReference type="PANTHER" id="PTHR19433">
    <property type="entry name" value="T-CELL RECEPTOR ALPHA CHAIN V REGION-RELATED"/>
    <property type="match status" value="1"/>
</dbReference>
<reference evidence="12 13" key="1">
    <citation type="submission" date="2020-10" db="EMBL/GenBank/DDBJ databases">
        <title>Pygocentrus nattereri (red-bellied piranha) genome, fPygNat1, primary haplotype.</title>
        <authorList>
            <person name="Myers G."/>
            <person name="Meyer A."/>
            <person name="Karagic N."/>
            <person name="Pippel M."/>
            <person name="Winkler S."/>
            <person name="Tracey A."/>
            <person name="Wood J."/>
            <person name="Formenti G."/>
            <person name="Howe K."/>
            <person name="Fedrigo O."/>
            <person name="Jarvis E.D."/>
        </authorList>
    </citation>
    <scope>NUCLEOTIDE SEQUENCE [LARGE SCALE GENOMIC DNA]</scope>
</reference>
<evidence type="ECO:0000256" key="4">
    <source>
        <dbReference type="ARBA" id="ARBA00022859"/>
    </source>
</evidence>
<evidence type="ECO:0000256" key="8">
    <source>
        <dbReference type="SAM" id="MobiDB-lite"/>
    </source>
</evidence>
<dbReference type="Ensembl" id="ENSPNAT00000004183.2">
    <property type="protein sequence ID" value="ENSPNAP00000006086.2"/>
    <property type="gene ID" value="ENSPNAG00000034934.1"/>
</dbReference>
<dbReference type="SMART" id="SM00406">
    <property type="entry name" value="IGv"/>
    <property type="match status" value="2"/>
</dbReference>
<evidence type="ECO:0000256" key="1">
    <source>
        <dbReference type="ARBA" id="ARBA00004236"/>
    </source>
</evidence>
<dbReference type="GO" id="GO:0005886">
    <property type="term" value="C:plasma membrane"/>
    <property type="evidence" value="ECO:0007669"/>
    <property type="project" value="UniProtKB-SubCell"/>
</dbReference>
<feature type="region of interest" description="Disordered" evidence="8">
    <location>
        <begin position="310"/>
        <end position="338"/>
    </location>
</feature>
<reference evidence="12" key="2">
    <citation type="submission" date="2025-05" db="UniProtKB">
        <authorList>
            <consortium name="Ensembl"/>
        </authorList>
    </citation>
    <scope>IDENTIFICATION</scope>
</reference>
<evidence type="ECO:0000256" key="3">
    <source>
        <dbReference type="ARBA" id="ARBA00022729"/>
    </source>
</evidence>
<keyword evidence="13" id="KW-1185">Reference proteome</keyword>
<accession>A0A3B4C5D2</accession>
<dbReference type="SMART" id="SM00409">
    <property type="entry name" value="IG"/>
    <property type="match status" value="2"/>
</dbReference>